<comment type="caution">
    <text evidence="1">The sequence shown here is derived from an EMBL/GenBank/DDBJ whole genome shotgun (WGS) entry which is preliminary data.</text>
</comment>
<accession>A0ABD5ZAM9</accession>
<sequence>MSSASDVNTPAFADALVSTCRATLGDSLRSVVYFTPEEFELLYIRRDLYGGDTAQTRDAKAALVEAERVAFGPDERYNKEAYESETRTDFGEYEFTLRVFSEGFIGRVVSGTQGVLVTTDELELREFEEMEVAIRQMLRGAVR</sequence>
<dbReference type="RefSeq" id="WP_390221532.1">
    <property type="nucleotide sequence ID" value="NZ_JBHTAA010000001.1"/>
</dbReference>
<dbReference type="Proteomes" id="UP001596481">
    <property type="component" value="Unassembled WGS sequence"/>
</dbReference>
<reference evidence="1 2" key="1">
    <citation type="journal article" date="2019" name="Int. J. Syst. Evol. Microbiol.">
        <title>The Global Catalogue of Microorganisms (GCM) 10K type strain sequencing project: providing services to taxonomists for standard genome sequencing and annotation.</title>
        <authorList>
            <consortium name="The Broad Institute Genomics Platform"/>
            <consortium name="The Broad Institute Genome Sequencing Center for Infectious Disease"/>
            <person name="Wu L."/>
            <person name="Ma J."/>
        </authorList>
    </citation>
    <scope>NUCLEOTIDE SEQUENCE [LARGE SCALE GENOMIC DNA]</scope>
    <source>
        <strain evidence="1 2">DSM 29988</strain>
    </source>
</reference>
<evidence type="ECO:0000313" key="2">
    <source>
        <dbReference type="Proteomes" id="UP001596481"/>
    </source>
</evidence>
<keyword evidence="2" id="KW-1185">Reference proteome</keyword>
<gene>
    <name evidence="1" type="ORF">ACFQJC_01790</name>
</gene>
<dbReference type="Pfam" id="PF24366">
    <property type="entry name" value="DUF7522"/>
    <property type="match status" value="1"/>
</dbReference>
<dbReference type="InterPro" id="IPR055944">
    <property type="entry name" value="DUF7522"/>
</dbReference>
<protein>
    <submittedName>
        <fullName evidence="1">Uncharacterized protein</fullName>
    </submittedName>
</protein>
<dbReference type="AlphaFoldDB" id="A0ABD5ZAM9"/>
<proteinExistence type="predicted"/>
<evidence type="ECO:0000313" key="1">
    <source>
        <dbReference type="EMBL" id="MFC7202232.1"/>
    </source>
</evidence>
<organism evidence="1 2">
    <name type="scientific">Haloferax namakaokahaiae</name>
    <dbReference type="NCBI Taxonomy" id="1748331"/>
    <lineage>
        <taxon>Archaea</taxon>
        <taxon>Methanobacteriati</taxon>
        <taxon>Methanobacteriota</taxon>
        <taxon>Stenosarchaea group</taxon>
        <taxon>Halobacteria</taxon>
        <taxon>Halobacteriales</taxon>
        <taxon>Haloferacaceae</taxon>
        <taxon>Haloferax</taxon>
    </lineage>
</organism>
<dbReference type="EMBL" id="JBHTAA010000001">
    <property type="protein sequence ID" value="MFC7202232.1"/>
    <property type="molecule type" value="Genomic_DNA"/>
</dbReference>
<name>A0ABD5ZAM9_9EURY</name>